<gene>
    <name evidence="1" type="ORF">HMPREF0322_04999</name>
</gene>
<dbReference type="EMBL" id="AFZX01000135">
    <property type="protein sequence ID" value="EHL04333.1"/>
    <property type="molecule type" value="Genomic_DNA"/>
</dbReference>
<dbReference type="HOGENOM" id="CLU_3146048_0_0_9"/>
<accession>G9XVI6</accession>
<feature type="non-terminal residue" evidence="1">
    <location>
        <position position="1"/>
    </location>
</feature>
<sequence length="48" mass="4917">KSKSLGCFSGLSKQGVVGAVRQAILSKQLFPSLPTPLEAAKSVTSEGL</sequence>
<name>G9XVI6_DESHA</name>
<proteinExistence type="predicted"/>
<reference evidence="1 2" key="1">
    <citation type="submission" date="2011-08" db="EMBL/GenBank/DDBJ databases">
        <authorList>
            <person name="Weinstock G."/>
            <person name="Sodergren E."/>
            <person name="Clifton S."/>
            <person name="Fulton L."/>
            <person name="Fulton B."/>
            <person name="Courtney L."/>
            <person name="Fronick C."/>
            <person name="Harrison M."/>
            <person name="Strong C."/>
            <person name="Farmer C."/>
            <person name="Delahaunty K."/>
            <person name="Markovic C."/>
            <person name="Hall O."/>
            <person name="Minx P."/>
            <person name="Tomlinson C."/>
            <person name="Mitreva M."/>
            <person name="Hou S."/>
            <person name="Chen J."/>
            <person name="Wollam A."/>
            <person name="Pepin K.H."/>
            <person name="Johnson M."/>
            <person name="Bhonagiri V."/>
            <person name="Zhang X."/>
            <person name="Suruliraj S."/>
            <person name="Warren W."/>
            <person name="Chinwalla A."/>
            <person name="Mardis E.R."/>
            <person name="Wilson R.K."/>
        </authorList>
    </citation>
    <scope>NUCLEOTIDE SEQUENCE [LARGE SCALE GENOMIC DNA]</scope>
    <source>
        <strain evidence="1 2">DP7</strain>
    </source>
</reference>
<dbReference type="AlphaFoldDB" id="G9XVI6"/>
<comment type="caution">
    <text evidence="1">The sequence shown here is derived from an EMBL/GenBank/DDBJ whole genome shotgun (WGS) entry which is preliminary data.</text>
</comment>
<dbReference type="Proteomes" id="UP000004416">
    <property type="component" value="Unassembled WGS sequence"/>
</dbReference>
<evidence type="ECO:0000313" key="1">
    <source>
        <dbReference type="EMBL" id="EHL04333.1"/>
    </source>
</evidence>
<dbReference type="PATRIC" id="fig|537010.4.peg.4655"/>
<protein>
    <submittedName>
        <fullName evidence="1">Uncharacterized protein</fullName>
    </submittedName>
</protein>
<evidence type="ECO:0000313" key="2">
    <source>
        <dbReference type="Proteomes" id="UP000004416"/>
    </source>
</evidence>
<organism evidence="1 2">
    <name type="scientific">Desulfitobacterium hafniense DP7</name>
    <dbReference type="NCBI Taxonomy" id="537010"/>
    <lineage>
        <taxon>Bacteria</taxon>
        <taxon>Bacillati</taxon>
        <taxon>Bacillota</taxon>
        <taxon>Clostridia</taxon>
        <taxon>Eubacteriales</taxon>
        <taxon>Desulfitobacteriaceae</taxon>
        <taxon>Desulfitobacterium</taxon>
    </lineage>
</organism>